<dbReference type="KEGG" id="thel:IG193_05305"/>
<dbReference type="Pfam" id="PF05746">
    <property type="entry name" value="DALR_1"/>
    <property type="match status" value="1"/>
</dbReference>
<gene>
    <name evidence="8" type="primary">argS</name>
    <name evidence="11" type="ORF">IG193_05305</name>
</gene>
<organism evidence="11 12">
    <name type="scientific">Infirmifilum lucidum</name>
    <dbReference type="NCBI Taxonomy" id="2776706"/>
    <lineage>
        <taxon>Archaea</taxon>
        <taxon>Thermoproteota</taxon>
        <taxon>Thermoprotei</taxon>
        <taxon>Thermofilales</taxon>
        <taxon>Thermofilaceae</taxon>
        <taxon>Infirmifilum</taxon>
    </lineage>
</organism>
<sequence>MSVVSPSDYLKERVREYLARVAEVAGLSLDLSAVEVRRPLRQYGDVSVPLFKLYKEAGLPAETIRERISRVLGSVGHSMLTPRGIVNDYLNLEVNIREYAPVVIDSILSLGVRYGSVPSEEEERIIVEFVSANPIHPLHVGHLRNAVLGEALVRLLKSRGHDVRSHFYVDDVGLQVAYAVYGFKHVKEAQGKEKPDHFVGAVYTMVNLLVEVRKLKESVSRENDPKRIAELNSKIDEYVARLKDYSEKYPDVFNKLADVIMHSADPEGEIRAINRGYEEGGPWAVKLTRETINTCLEGIKQTLERLGVAFDSWDWESEITVWSGATEEVVEKLAETGLVEKRDGALVFRADLLAESNEVREAAAIPPGFSVTPLTLKRSDGTTLYTTRDIAYSIWKLARADKVINVIATQQSLAQAQLRLALYALGYRDIGRRLVHYAYEMVVLPGVRMTSRKGVYVSADEILQEAVDRAREEIRKRGLGSEKDAEKIGVGALKFFFLSQTPSRTITFSWERVLDFEQNSGPFVQYSYVRALSILRKAEEQGIASAKGDPSLLGEEEKPVVLLLGEFPSVVRSAAESLRPDLVTSYLNNLAVEFNKYYDTTPVLKAPEGKREARLMLVKSVAQTLANGMYLLGIEPPERM</sequence>
<keyword evidence="12" id="KW-1185">Reference proteome</keyword>
<evidence type="ECO:0000256" key="9">
    <source>
        <dbReference type="RuleBase" id="RU363038"/>
    </source>
</evidence>
<keyword evidence="3 8" id="KW-0547">Nucleotide-binding</keyword>
<dbReference type="SUPFAM" id="SSF47323">
    <property type="entry name" value="Anticodon-binding domain of a subclass of class I aminoacyl-tRNA synthetases"/>
    <property type="match status" value="1"/>
</dbReference>
<keyword evidence="4 8" id="KW-0067">ATP-binding</keyword>
<dbReference type="InterPro" id="IPR008909">
    <property type="entry name" value="DALR_anticod-bd"/>
</dbReference>
<dbReference type="RefSeq" id="WP_192818172.1">
    <property type="nucleotide sequence ID" value="NZ_CP062310.1"/>
</dbReference>
<dbReference type="GeneID" id="59149291"/>
<dbReference type="CDD" id="cd00671">
    <property type="entry name" value="ArgRS_core"/>
    <property type="match status" value="1"/>
</dbReference>
<dbReference type="EC" id="6.1.1.19" evidence="8"/>
<accession>A0A7L9FEH6</accession>
<evidence type="ECO:0000256" key="8">
    <source>
        <dbReference type="HAMAP-Rule" id="MF_00123"/>
    </source>
</evidence>
<keyword evidence="8" id="KW-0963">Cytoplasm</keyword>
<dbReference type="Gene3D" id="3.40.50.620">
    <property type="entry name" value="HUPs"/>
    <property type="match status" value="1"/>
</dbReference>
<dbReference type="NCBIfam" id="NF002446">
    <property type="entry name" value="PRK01611.3-3"/>
    <property type="match status" value="1"/>
</dbReference>
<reference evidence="11 12" key="1">
    <citation type="submission" date="2020-10" db="EMBL/GenBank/DDBJ databases">
        <title>Thermofilum lucidum 3507LT sp. nov. a novel member of Thermofilaceae family isolated from Chile hot spring, and proposal of description order Thermofilales.</title>
        <authorList>
            <person name="Zayulina K.S."/>
            <person name="Elcheninov A.G."/>
            <person name="Toshchakov S.V."/>
            <person name="Kublanov I.V."/>
        </authorList>
    </citation>
    <scope>NUCLEOTIDE SEQUENCE [LARGE SCALE GENOMIC DNA]</scope>
    <source>
        <strain evidence="11 12">3507LT</strain>
    </source>
</reference>
<dbReference type="GO" id="GO:0005524">
    <property type="term" value="F:ATP binding"/>
    <property type="evidence" value="ECO:0007669"/>
    <property type="project" value="UniProtKB-UniRule"/>
</dbReference>
<proteinExistence type="inferred from homology"/>
<dbReference type="InParanoid" id="A0A7L9FEH6"/>
<dbReference type="InterPro" id="IPR035684">
    <property type="entry name" value="ArgRS_core"/>
</dbReference>
<evidence type="ECO:0000256" key="4">
    <source>
        <dbReference type="ARBA" id="ARBA00022840"/>
    </source>
</evidence>
<feature type="short sequence motif" description="'HIGH' region" evidence="8">
    <location>
        <begin position="132"/>
        <end position="142"/>
    </location>
</feature>
<dbReference type="GO" id="GO:0004814">
    <property type="term" value="F:arginine-tRNA ligase activity"/>
    <property type="evidence" value="ECO:0007669"/>
    <property type="project" value="UniProtKB-UniRule"/>
</dbReference>
<dbReference type="PANTHER" id="PTHR11956">
    <property type="entry name" value="ARGINYL-TRNA SYNTHETASE"/>
    <property type="match status" value="1"/>
</dbReference>
<evidence type="ECO:0000256" key="2">
    <source>
        <dbReference type="ARBA" id="ARBA00022598"/>
    </source>
</evidence>
<dbReference type="PANTHER" id="PTHR11956:SF5">
    <property type="entry name" value="ARGININE--TRNA LIGASE, CYTOPLASMIC"/>
    <property type="match status" value="1"/>
</dbReference>
<dbReference type="AlphaFoldDB" id="A0A7L9FEH6"/>
<dbReference type="HAMAP" id="MF_00123">
    <property type="entry name" value="Arg_tRNA_synth"/>
    <property type="match status" value="1"/>
</dbReference>
<comment type="catalytic activity">
    <reaction evidence="7 8">
        <text>tRNA(Arg) + L-arginine + ATP = L-arginyl-tRNA(Arg) + AMP + diphosphate</text>
        <dbReference type="Rhea" id="RHEA:20301"/>
        <dbReference type="Rhea" id="RHEA-COMP:9658"/>
        <dbReference type="Rhea" id="RHEA-COMP:9673"/>
        <dbReference type="ChEBI" id="CHEBI:30616"/>
        <dbReference type="ChEBI" id="CHEBI:32682"/>
        <dbReference type="ChEBI" id="CHEBI:33019"/>
        <dbReference type="ChEBI" id="CHEBI:78442"/>
        <dbReference type="ChEBI" id="CHEBI:78513"/>
        <dbReference type="ChEBI" id="CHEBI:456215"/>
        <dbReference type="EC" id="6.1.1.19"/>
    </reaction>
</comment>
<feature type="domain" description="DALR anticodon binding" evidence="10">
    <location>
        <begin position="524"/>
        <end position="640"/>
    </location>
</feature>
<dbReference type="NCBIfam" id="TIGR00456">
    <property type="entry name" value="argS"/>
    <property type="match status" value="1"/>
</dbReference>
<evidence type="ECO:0000259" key="10">
    <source>
        <dbReference type="SMART" id="SM00836"/>
    </source>
</evidence>
<evidence type="ECO:0000256" key="7">
    <source>
        <dbReference type="ARBA" id="ARBA00049339"/>
    </source>
</evidence>
<dbReference type="SMART" id="SM00836">
    <property type="entry name" value="DALR_1"/>
    <property type="match status" value="1"/>
</dbReference>
<evidence type="ECO:0000256" key="3">
    <source>
        <dbReference type="ARBA" id="ARBA00022741"/>
    </source>
</evidence>
<dbReference type="EMBL" id="CP062310">
    <property type="protein sequence ID" value="QOJ78200.1"/>
    <property type="molecule type" value="Genomic_DNA"/>
</dbReference>
<dbReference type="Gene3D" id="1.10.730.10">
    <property type="entry name" value="Isoleucyl-tRNA Synthetase, Domain 1"/>
    <property type="match status" value="1"/>
</dbReference>
<comment type="subcellular location">
    <subcellularLocation>
        <location evidence="8">Cytoplasm</location>
    </subcellularLocation>
</comment>
<dbReference type="InterPro" id="IPR009080">
    <property type="entry name" value="tRNAsynth_Ia_anticodon-bd"/>
</dbReference>
<evidence type="ECO:0000313" key="12">
    <source>
        <dbReference type="Proteomes" id="UP000594121"/>
    </source>
</evidence>
<keyword evidence="6 8" id="KW-0030">Aminoacyl-tRNA synthetase</keyword>
<dbReference type="GO" id="GO:0005737">
    <property type="term" value="C:cytoplasm"/>
    <property type="evidence" value="ECO:0007669"/>
    <property type="project" value="UniProtKB-SubCell"/>
</dbReference>
<dbReference type="InterPro" id="IPR001278">
    <property type="entry name" value="Arg-tRNA-ligase"/>
</dbReference>
<dbReference type="FunFam" id="1.10.730.10:FF:000006">
    <property type="entry name" value="Arginyl-tRNA synthetase 2, mitochondrial"/>
    <property type="match status" value="1"/>
</dbReference>
<evidence type="ECO:0000256" key="6">
    <source>
        <dbReference type="ARBA" id="ARBA00023146"/>
    </source>
</evidence>
<protein>
    <recommendedName>
        <fullName evidence="8">Arginine--tRNA ligase</fullName>
        <ecNumber evidence="8">6.1.1.19</ecNumber>
    </recommendedName>
    <alternativeName>
        <fullName evidence="8">Arginyl-tRNA synthetase</fullName>
        <shortName evidence="8">ArgRS</shortName>
    </alternativeName>
</protein>
<evidence type="ECO:0000313" key="11">
    <source>
        <dbReference type="EMBL" id="QOJ78200.1"/>
    </source>
</evidence>
<dbReference type="Proteomes" id="UP000594121">
    <property type="component" value="Chromosome"/>
</dbReference>
<evidence type="ECO:0000256" key="5">
    <source>
        <dbReference type="ARBA" id="ARBA00022917"/>
    </source>
</evidence>
<keyword evidence="5 8" id="KW-0648">Protein biosynthesis</keyword>
<dbReference type="GO" id="GO:0006420">
    <property type="term" value="P:arginyl-tRNA aminoacylation"/>
    <property type="evidence" value="ECO:0007669"/>
    <property type="project" value="UniProtKB-UniRule"/>
</dbReference>
<dbReference type="Pfam" id="PF00750">
    <property type="entry name" value="tRNA-synt_1d"/>
    <property type="match status" value="2"/>
</dbReference>
<dbReference type="InterPro" id="IPR014729">
    <property type="entry name" value="Rossmann-like_a/b/a_fold"/>
</dbReference>
<evidence type="ECO:0000256" key="1">
    <source>
        <dbReference type="ARBA" id="ARBA00005594"/>
    </source>
</evidence>
<dbReference type="CDD" id="cd07956">
    <property type="entry name" value="Anticodon_Ia_Arg"/>
    <property type="match status" value="1"/>
</dbReference>
<dbReference type="FunCoup" id="A0A7L9FEH6">
    <property type="interactions" value="181"/>
</dbReference>
<dbReference type="PRINTS" id="PR01038">
    <property type="entry name" value="TRNASYNTHARG"/>
</dbReference>
<dbReference type="SUPFAM" id="SSF52374">
    <property type="entry name" value="Nucleotidylyl transferase"/>
    <property type="match status" value="1"/>
</dbReference>
<name>A0A7L9FEH6_9CREN</name>
<comment type="similarity">
    <text evidence="1 8 9">Belongs to the class-I aminoacyl-tRNA synthetase family.</text>
</comment>
<keyword evidence="2 8" id="KW-0436">Ligase</keyword>